<organism evidence="2">
    <name type="scientific">Staphylococcus simulans</name>
    <dbReference type="NCBI Taxonomy" id="1286"/>
    <lineage>
        <taxon>Bacteria</taxon>
        <taxon>Bacillati</taxon>
        <taxon>Bacillota</taxon>
        <taxon>Bacilli</taxon>
        <taxon>Bacillales</taxon>
        <taxon>Staphylococcaceae</taxon>
        <taxon>Staphylococcus</taxon>
    </lineage>
</organism>
<protein>
    <submittedName>
        <fullName evidence="2">CYTH domain protein</fullName>
    </submittedName>
</protein>
<proteinExistence type="predicted"/>
<feature type="domain" description="CYTH" evidence="1">
    <location>
        <begin position="4"/>
        <end position="190"/>
    </location>
</feature>
<dbReference type="Pfam" id="PF01928">
    <property type="entry name" value="CYTH"/>
    <property type="match status" value="1"/>
</dbReference>
<evidence type="ECO:0000313" key="2">
    <source>
        <dbReference type="EMBL" id="VYU48156.1"/>
    </source>
</evidence>
<dbReference type="Gene3D" id="2.40.320.10">
    <property type="entry name" value="Hypothetical Protein Pfu-838710-001"/>
    <property type="match status" value="1"/>
</dbReference>
<dbReference type="InterPro" id="IPR033469">
    <property type="entry name" value="CYTH-like_dom_sf"/>
</dbReference>
<name>A0A6N3F898_STASI</name>
<dbReference type="SUPFAM" id="SSF55154">
    <property type="entry name" value="CYTH-like phosphatases"/>
    <property type="match status" value="1"/>
</dbReference>
<reference evidence="2" key="1">
    <citation type="submission" date="2019-11" db="EMBL/GenBank/DDBJ databases">
        <authorList>
            <person name="Feng L."/>
        </authorList>
    </citation>
    <scope>NUCLEOTIDE SEQUENCE</scope>
    <source>
        <strain evidence="2">SsimulansLFYP27</strain>
    </source>
</reference>
<dbReference type="EMBL" id="CACRUO010000060">
    <property type="protein sequence ID" value="VYU48156.1"/>
    <property type="molecule type" value="Genomic_DNA"/>
</dbReference>
<accession>A0A6N3F898</accession>
<dbReference type="InterPro" id="IPR009195">
    <property type="entry name" value="Uncharacterised_YjbK"/>
</dbReference>
<dbReference type="PROSITE" id="PS51707">
    <property type="entry name" value="CYTH"/>
    <property type="match status" value="1"/>
</dbReference>
<dbReference type="InterPro" id="IPR023577">
    <property type="entry name" value="CYTH_domain"/>
</dbReference>
<gene>
    <name evidence="2" type="ORF">SSLFYP27_02359</name>
</gene>
<dbReference type="AlphaFoldDB" id="A0A6N3F898"/>
<dbReference type="CDD" id="cd07762">
    <property type="entry name" value="CYTH-like_Pase_1"/>
    <property type="match status" value="1"/>
</dbReference>
<evidence type="ECO:0000259" key="1">
    <source>
        <dbReference type="PROSITE" id="PS51707"/>
    </source>
</evidence>
<dbReference type="SMART" id="SM01118">
    <property type="entry name" value="CYTH"/>
    <property type="match status" value="1"/>
</dbReference>
<dbReference type="RefSeq" id="WP_156666999.1">
    <property type="nucleotide sequence ID" value="NZ_CACRUO010000060.1"/>
</dbReference>
<sequence length="190" mass="22316">MTINQEIEYKQLLTHNQYEALRNRYFNTLKPFTQKNHYIDTPGFALAEHLMALRIREIDDTYEMTLKVPAKVGLTEYNHMTEVVPKQDMHLTPDKLPDPIHSVLQETGIDVTQLYVLGALTTHRMETEIDEGLLVLDHSEYLGTEDFELEFEVEQPEEGLKKFQEILQDFNIQSYIPKNKVARFFEVKNK</sequence>
<dbReference type="PIRSF" id="PIRSF012526">
    <property type="entry name" value="CYTH_UCP012526"/>
    <property type="match status" value="1"/>
</dbReference>